<dbReference type="Pfam" id="PF01391">
    <property type="entry name" value="Collagen"/>
    <property type="match status" value="1"/>
</dbReference>
<dbReference type="InterPro" id="IPR050149">
    <property type="entry name" value="Collagen_superfamily"/>
</dbReference>
<comment type="caution">
    <text evidence="2">The sequence shown here is derived from an EMBL/GenBank/DDBJ whole genome shotgun (WGS) entry which is preliminary data.</text>
</comment>
<evidence type="ECO:0000313" key="2">
    <source>
        <dbReference type="EMBL" id="TCS90251.1"/>
    </source>
</evidence>
<proteinExistence type="predicted"/>
<feature type="compositionally biased region" description="Low complexity" evidence="1">
    <location>
        <begin position="45"/>
        <end position="72"/>
    </location>
</feature>
<dbReference type="PANTHER" id="PTHR24023:SF1112">
    <property type="entry name" value="COL_CUTICLE_N DOMAIN-CONTAINING PROTEIN-RELATED"/>
    <property type="match status" value="1"/>
</dbReference>
<dbReference type="PANTHER" id="PTHR24023">
    <property type="entry name" value="COLLAGEN ALPHA"/>
    <property type="match status" value="1"/>
</dbReference>
<keyword evidence="2" id="KW-0176">Collagen</keyword>
<sequence>MLTLSLLFAFTSCEKEGPAGPSGPQGEQGASGAKGDKGDKGDPGDTGPRGETGAAGPRGATGATGPRGATGPKGDPGTANVMYSDWFAPVWSTDEPDFKQLRVTESTITTDFLSKGVVLVYYRRQPTSSTRYDYLLPQTFYKVDGSVDRIYESYVYGNGIYINVRSFDGPLTSNEAGAAVTRFRYVLIPGGVDISALERSGVDLNNYDEVVQALENLH</sequence>
<dbReference type="Proteomes" id="UP000295807">
    <property type="component" value="Unassembled WGS sequence"/>
</dbReference>
<evidence type="ECO:0000256" key="1">
    <source>
        <dbReference type="SAM" id="MobiDB-lite"/>
    </source>
</evidence>
<feature type="compositionally biased region" description="Basic and acidic residues" evidence="1">
    <location>
        <begin position="34"/>
        <end position="43"/>
    </location>
</feature>
<dbReference type="GO" id="GO:0005615">
    <property type="term" value="C:extracellular space"/>
    <property type="evidence" value="ECO:0007669"/>
    <property type="project" value="TreeGrafter"/>
</dbReference>
<dbReference type="GO" id="GO:0030020">
    <property type="term" value="F:extracellular matrix structural constituent conferring tensile strength"/>
    <property type="evidence" value="ECO:0007669"/>
    <property type="project" value="TreeGrafter"/>
</dbReference>
<dbReference type="InterPro" id="IPR008160">
    <property type="entry name" value="Collagen"/>
</dbReference>
<dbReference type="GO" id="GO:0030198">
    <property type="term" value="P:extracellular matrix organization"/>
    <property type="evidence" value="ECO:0007669"/>
    <property type="project" value="TreeGrafter"/>
</dbReference>
<dbReference type="AlphaFoldDB" id="A0A4R3KXV1"/>
<gene>
    <name evidence="2" type="ORF">EDD80_101451</name>
</gene>
<reference evidence="2 3" key="1">
    <citation type="submission" date="2019-03" db="EMBL/GenBank/DDBJ databases">
        <title>Genomic Encyclopedia of Type Strains, Phase IV (KMG-IV): sequencing the most valuable type-strain genomes for metagenomic binning, comparative biology and taxonomic classification.</title>
        <authorList>
            <person name="Goeker M."/>
        </authorList>
    </citation>
    <scope>NUCLEOTIDE SEQUENCE [LARGE SCALE GENOMIC DNA]</scope>
    <source>
        <strain evidence="2 3">DSM 21100</strain>
    </source>
</reference>
<organism evidence="2 3">
    <name type="scientific">Anseongella ginsenosidimutans</name>
    <dbReference type="NCBI Taxonomy" id="496056"/>
    <lineage>
        <taxon>Bacteria</taxon>
        <taxon>Pseudomonadati</taxon>
        <taxon>Bacteroidota</taxon>
        <taxon>Sphingobacteriia</taxon>
        <taxon>Sphingobacteriales</taxon>
        <taxon>Sphingobacteriaceae</taxon>
        <taxon>Anseongella</taxon>
    </lineage>
</organism>
<accession>A0A4R3KXV1</accession>
<protein>
    <submittedName>
        <fullName evidence="2">Collagen triple helix repeat protein</fullName>
    </submittedName>
</protein>
<name>A0A4R3KXV1_9SPHI</name>
<evidence type="ECO:0000313" key="3">
    <source>
        <dbReference type="Proteomes" id="UP000295807"/>
    </source>
</evidence>
<dbReference type="GO" id="GO:0031012">
    <property type="term" value="C:extracellular matrix"/>
    <property type="evidence" value="ECO:0007669"/>
    <property type="project" value="TreeGrafter"/>
</dbReference>
<keyword evidence="3" id="KW-1185">Reference proteome</keyword>
<feature type="region of interest" description="Disordered" evidence="1">
    <location>
        <begin position="14"/>
        <end position="76"/>
    </location>
</feature>
<dbReference type="EMBL" id="SMAD01000001">
    <property type="protein sequence ID" value="TCS90251.1"/>
    <property type="molecule type" value="Genomic_DNA"/>
</dbReference>